<organism evidence="1 2">
    <name type="scientific">Pseudanabaena catenata USMAC16</name>
    <dbReference type="NCBI Taxonomy" id="1855837"/>
    <lineage>
        <taxon>Bacteria</taxon>
        <taxon>Bacillati</taxon>
        <taxon>Cyanobacteriota</taxon>
        <taxon>Cyanophyceae</taxon>
        <taxon>Pseudanabaenales</taxon>
        <taxon>Pseudanabaenaceae</taxon>
        <taxon>Pseudanabaena</taxon>
    </lineage>
</organism>
<evidence type="ECO:0000313" key="1">
    <source>
        <dbReference type="EMBL" id="MDG3494978.1"/>
    </source>
</evidence>
<dbReference type="EMBL" id="VBTY01000074">
    <property type="protein sequence ID" value="MDG3494978.1"/>
    <property type="molecule type" value="Genomic_DNA"/>
</dbReference>
<reference evidence="1" key="1">
    <citation type="submission" date="2019-05" db="EMBL/GenBank/DDBJ databases">
        <title>Whole genome sequencing of Pseudanabaena catenata USMAC16.</title>
        <authorList>
            <person name="Khan Z."/>
            <person name="Omar W.M."/>
            <person name="Convey P."/>
            <person name="Merican F."/>
            <person name="Najimudin N."/>
        </authorList>
    </citation>
    <scope>NUCLEOTIDE SEQUENCE</scope>
    <source>
        <strain evidence="1">USMAC16</strain>
    </source>
</reference>
<comment type="caution">
    <text evidence="1">The sequence shown here is derived from an EMBL/GenBank/DDBJ whole genome shotgun (WGS) entry which is preliminary data.</text>
</comment>
<gene>
    <name evidence="1" type="ORF">FEV09_10460</name>
</gene>
<dbReference type="RefSeq" id="WP_009627084.1">
    <property type="nucleotide sequence ID" value="NZ_VBTY01000074.1"/>
</dbReference>
<dbReference type="Proteomes" id="UP001152872">
    <property type="component" value="Unassembled WGS sequence"/>
</dbReference>
<evidence type="ECO:0000313" key="2">
    <source>
        <dbReference type="Proteomes" id="UP001152872"/>
    </source>
</evidence>
<dbReference type="AlphaFoldDB" id="A0A9X4M761"/>
<name>A0A9X4M761_9CYAN</name>
<proteinExistence type="predicted"/>
<protein>
    <submittedName>
        <fullName evidence="1">Uncharacterized protein</fullName>
    </submittedName>
</protein>
<keyword evidence="2" id="KW-1185">Reference proteome</keyword>
<sequence length="119" mass="13420">MDLSNPSNWSLRYVQSFTSDYIRGLGLPIPVFDTDTLSDRLLRVRVTSSTAKDTWTYAGRATQVIDAGGVDTDLDSLYMKLNVSLLWQLQDFGSYRLRVAFPKYFTQATISIFGYTGSL</sequence>
<accession>A0A9X4M761</accession>